<gene>
    <name evidence="1" type="ORF">SAMN05444336_11289</name>
</gene>
<evidence type="ECO:0000313" key="1">
    <source>
        <dbReference type="EMBL" id="SDX89653.1"/>
    </source>
</evidence>
<organism evidence="1 2">
    <name type="scientific">Albimonas donghaensis</name>
    <dbReference type="NCBI Taxonomy" id="356660"/>
    <lineage>
        <taxon>Bacteria</taxon>
        <taxon>Pseudomonadati</taxon>
        <taxon>Pseudomonadota</taxon>
        <taxon>Alphaproteobacteria</taxon>
        <taxon>Rhodobacterales</taxon>
        <taxon>Paracoccaceae</taxon>
        <taxon>Albimonas</taxon>
    </lineage>
</organism>
<keyword evidence="2" id="KW-1185">Reference proteome</keyword>
<dbReference type="STRING" id="356660.SAMN05444336_11289"/>
<dbReference type="Proteomes" id="UP000199118">
    <property type="component" value="Unassembled WGS sequence"/>
</dbReference>
<dbReference type="RefSeq" id="WP_092685246.1">
    <property type="nucleotide sequence ID" value="NZ_FNMZ01000012.1"/>
</dbReference>
<dbReference type="AlphaFoldDB" id="A0A1H3FEX4"/>
<dbReference type="EMBL" id="FNMZ01000012">
    <property type="protein sequence ID" value="SDX89653.1"/>
    <property type="molecule type" value="Genomic_DNA"/>
</dbReference>
<accession>A0A1H3FEX4</accession>
<protein>
    <submittedName>
        <fullName evidence="1">Uncharacterized protein</fullName>
    </submittedName>
</protein>
<proteinExistence type="predicted"/>
<name>A0A1H3FEX4_9RHOB</name>
<evidence type="ECO:0000313" key="2">
    <source>
        <dbReference type="Proteomes" id="UP000199118"/>
    </source>
</evidence>
<sequence length="83" mass="8809">MPPNLAPSADDRVREIERDLSVALHLIGSADAFDRRRARKHLADLQAEAIAASDHAAALIRRAMTAADHAATALNADEKGDAA</sequence>
<reference evidence="1 2" key="1">
    <citation type="submission" date="2016-10" db="EMBL/GenBank/DDBJ databases">
        <authorList>
            <person name="de Groot N.N."/>
        </authorList>
    </citation>
    <scope>NUCLEOTIDE SEQUENCE [LARGE SCALE GENOMIC DNA]</scope>
    <source>
        <strain evidence="1 2">DSM 17890</strain>
    </source>
</reference>